<evidence type="ECO:0000256" key="4">
    <source>
        <dbReference type="ARBA" id="ARBA00022691"/>
    </source>
</evidence>
<keyword evidence="6 9" id="KW-0408">Iron</keyword>
<dbReference type="PANTHER" id="PTHR13932:SF5">
    <property type="entry name" value="RADICAL S-ADENOSYL METHIONINE DOMAIN-CONTAINING PROTEIN 1, MITOCHONDRIAL"/>
    <property type="match status" value="1"/>
</dbReference>
<evidence type="ECO:0000256" key="5">
    <source>
        <dbReference type="ARBA" id="ARBA00022723"/>
    </source>
</evidence>
<proteinExistence type="inferred from homology"/>
<dbReference type="SFLD" id="SFLDF00288">
    <property type="entry name" value="HemN-like__clustered_with_nucl"/>
    <property type="match status" value="1"/>
</dbReference>
<keyword evidence="12" id="KW-1185">Reference proteome</keyword>
<feature type="domain" description="Radical SAM core" evidence="10">
    <location>
        <begin position="1"/>
        <end position="230"/>
    </location>
</feature>
<keyword evidence="8 9" id="KW-0143">Chaperone</keyword>
<dbReference type="InterPro" id="IPR007197">
    <property type="entry name" value="rSAM"/>
</dbReference>
<name>A0ABT1SNJ8_9FIRM</name>
<keyword evidence="9" id="KW-0963">Cytoplasm</keyword>
<evidence type="ECO:0000256" key="8">
    <source>
        <dbReference type="ARBA" id="ARBA00023186"/>
    </source>
</evidence>
<evidence type="ECO:0000256" key="1">
    <source>
        <dbReference type="ARBA" id="ARBA00006100"/>
    </source>
</evidence>
<dbReference type="EMBL" id="JANGEW010000001">
    <property type="protein sequence ID" value="MCQ5341423.1"/>
    <property type="molecule type" value="Genomic_DNA"/>
</dbReference>
<dbReference type="SFLD" id="SFLDF00562">
    <property type="entry name" value="HemN-like__clustered_with_heat"/>
    <property type="match status" value="1"/>
</dbReference>
<dbReference type="InterPro" id="IPR010723">
    <property type="entry name" value="HemN_C"/>
</dbReference>
<sequence>MLGVYVHIPFCRHKCLYCDFPSYSGLDCYMAGYVPALCREIAATPYAGKPVDTIYIGGGTPSILSAPSMEAIVRTLRQTFAVTGDAEITIEANPESLDREKAEAYVACGINRLSLGIQSFSDEMLSFLGRIHTAKEGEQALDAAWKAGIRNLSIDLMYGLPGQTVDDVRRDVQRLGDLPVDHASIYSLIVEDGTPLKHGLSKGTWTLPDDDTVEAMGKAVHDQMHDLGFHHYEISSYAKGPFESKHNSKYWIYEPYIGFGVSAHSFDGTARWANMANIPQYIERAGRDSVEGERIAIDAERVVEDYCFLALRRRVGIEKDDYARRFGRPIEADFGPVIDGLIRQGLLETTDQWIRLSDKGLAYGNYVFGKFIR</sequence>
<evidence type="ECO:0000256" key="2">
    <source>
        <dbReference type="ARBA" id="ARBA00017228"/>
    </source>
</evidence>
<dbReference type="RefSeq" id="WP_062412328.1">
    <property type="nucleotide sequence ID" value="NZ_JAJCIO010000001.1"/>
</dbReference>
<evidence type="ECO:0000256" key="6">
    <source>
        <dbReference type="ARBA" id="ARBA00023004"/>
    </source>
</evidence>
<evidence type="ECO:0000256" key="3">
    <source>
        <dbReference type="ARBA" id="ARBA00022617"/>
    </source>
</evidence>
<dbReference type="Pfam" id="PF06969">
    <property type="entry name" value="HemN_C"/>
    <property type="match status" value="1"/>
</dbReference>
<keyword evidence="5 9" id="KW-0479">Metal-binding</keyword>
<dbReference type="SMART" id="SM00729">
    <property type="entry name" value="Elp3"/>
    <property type="match status" value="1"/>
</dbReference>
<dbReference type="InterPro" id="IPR013785">
    <property type="entry name" value="Aldolase_TIM"/>
</dbReference>
<dbReference type="PANTHER" id="PTHR13932">
    <property type="entry name" value="COPROPORPHYRINIGEN III OXIDASE"/>
    <property type="match status" value="1"/>
</dbReference>
<dbReference type="InterPro" id="IPR034505">
    <property type="entry name" value="Coproporphyrinogen-III_oxidase"/>
</dbReference>
<evidence type="ECO:0000256" key="9">
    <source>
        <dbReference type="RuleBase" id="RU364116"/>
    </source>
</evidence>
<protein>
    <recommendedName>
        <fullName evidence="2 9">Heme chaperone HemW</fullName>
    </recommendedName>
</protein>
<evidence type="ECO:0000256" key="7">
    <source>
        <dbReference type="ARBA" id="ARBA00023014"/>
    </source>
</evidence>
<dbReference type="CDD" id="cd01335">
    <property type="entry name" value="Radical_SAM"/>
    <property type="match status" value="1"/>
</dbReference>
<gene>
    <name evidence="11" type="primary">hemW</name>
    <name evidence="11" type="ORF">NE675_00030</name>
</gene>
<organism evidence="11 12">
    <name type="scientific">Megasphaera massiliensis</name>
    <dbReference type="NCBI Taxonomy" id="1232428"/>
    <lineage>
        <taxon>Bacteria</taxon>
        <taxon>Bacillati</taxon>
        <taxon>Bacillota</taxon>
        <taxon>Negativicutes</taxon>
        <taxon>Veillonellales</taxon>
        <taxon>Veillonellaceae</taxon>
        <taxon>Megasphaera</taxon>
    </lineage>
</organism>
<comment type="function">
    <text evidence="9">Probably acts as a heme chaperone, transferring heme to an unknown acceptor. Binds one molecule of heme per monomer, possibly covalently. Binds 1 [4Fe-4S] cluster. The cluster is coordinated with 3 cysteines and an exchangeable S-adenosyl-L-methionine.</text>
</comment>
<reference evidence="11 12" key="1">
    <citation type="submission" date="2022-06" db="EMBL/GenBank/DDBJ databases">
        <title>Isolation of gut microbiota from human fecal samples.</title>
        <authorList>
            <person name="Pamer E.G."/>
            <person name="Barat B."/>
            <person name="Waligurski E."/>
            <person name="Medina S."/>
            <person name="Paddock L."/>
            <person name="Mostad J."/>
        </authorList>
    </citation>
    <scope>NUCLEOTIDE SEQUENCE [LARGE SCALE GENOMIC DNA]</scope>
    <source>
        <strain evidence="11 12">DFI.1.1</strain>
    </source>
</reference>
<evidence type="ECO:0000313" key="11">
    <source>
        <dbReference type="EMBL" id="MCQ5341423.1"/>
    </source>
</evidence>
<accession>A0ABT1SNJ8</accession>
<comment type="subcellular location">
    <subcellularLocation>
        <location evidence="9">Cytoplasm</location>
    </subcellularLocation>
</comment>
<comment type="caution">
    <text evidence="11">The sequence shown here is derived from an EMBL/GenBank/DDBJ whole genome shotgun (WGS) entry which is preliminary data.</text>
</comment>
<dbReference type="InterPro" id="IPR058240">
    <property type="entry name" value="rSAM_sf"/>
</dbReference>
<dbReference type="PROSITE" id="PS51918">
    <property type="entry name" value="RADICAL_SAM"/>
    <property type="match status" value="1"/>
</dbReference>
<dbReference type="InterPro" id="IPR006638">
    <property type="entry name" value="Elp3/MiaA/NifB-like_rSAM"/>
</dbReference>
<comment type="similarity">
    <text evidence="1">Belongs to the anaerobic coproporphyrinogen-III oxidase family. HemW subfamily.</text>
</comment>
<dbReference type="Gene3D" id="3.20.20.70">
    <property type="entry name" value="Aldolase class I"/>
    <property type="match status" value="1"/>
</dbReference>
<evidence type="ECO:0000313" key="12">
    <source>
        <dbReference type="Proteomes" id="UP001206692"/>
    </source>
</evidence>
<dbReference type="SFLD" id="SFLDG01065">
    <property type="entry name" value="anaerobic_coproporphyrinogen-I"/>
    <property type="match status" value="1"/>
</dbReference>
<dbReference type="Proteomes" id="UP001206692">
    <property type="component" value="Unassembled WGS sequence"/>
</dbReference>
<dbReference type="NCBIfam" id="TIGR00539">
    <property type="entry name" value="hemN_rel"/>
    <property type="match status" value="1"/>
</dbReference>
<dbReference type="SFLD" id="SFLDG01082">
    <property type="entry name" value="B12-binding_domain_containing"/>
    <property type="match status" value="1"/>
</dbReference>
<dbReference type="SFLD" id="SFLDS00029">
    <property type="entry name" value="Radical_SAM"/>
    <property type="match status" value="1"/>
</dbReference>
<evidence type="ECO:0000259" key="10">
    <source>
        <dbReference type="PROSITE" id="PS51918"/>
    </source>
</evidence>
<dbReference type="Pfam" id="PF04055">
    <property type="entry name" value="Radical_SAM"/>
    <property type="match status" value="1"/>
</dbReference>
<dbReference type="InterPro" id="IPR004559">
    <property type="entry name" value="HemW-like"/>
</dbReference>
<dbReference type="SUPFAM" id="SSF102114">
    <property type="entry name" value="Radical SAM enzymes"/>
    <property type="match status" value="1"/>
</dbReference>
<keyword evidence="4 9" id="KW-0949">S-adenosyl-L-methionine</keyword>
<keyword evidence="9" id="KW-0004">4Fe-4S</keyword>
<keyword evidence="3 9" id="KW-0349">Heme</keyword>
<keyword evidence="7 9" id="KW-0411">Iron-sulfur</keyword>